<comment type="caution">
    <text evidence="1">The sequence shown here is derived from an EMBL/GenBank/DDBJ whole genome shotgun (WGS) entry which is preliminary data.</text>
</comment>
<keyword evidence="2" id="KW-1185">Reference proteome</keyword>
<accession>A0ACC2W107</accession>
<reference evidence="1" key="1">
    <citation type="submission" date="2023-04" db="EMBL/GenBank/DDBJ databases">
        <title>Draft Genome sequencing of Naganishia species isolated from polar environments using Oxford Nanopore Technology.</title>
        <authorList>
            <person name="Leo P."/>
            <person name="Venkateswaran K."/>
        </authorList>
    </citation>
    <scope>NUCLEOTIDE SEQUENCE</scope>
    <source>
        <strain evidence="1">MNA-CCFEE 5262</strain>
    </source>
</reference>
<proteinExistence type="predicted"/>
<dbReference type="EMBL" id="JASBWS010000051">
    <property type="protein sequence ID" value="KAJ9104989.1"/>
    <property type="molecule type" value="Genomic_DNA"/>
</dbReference>
<evidence type="ECO:0000313" key="2">
    <source>
        <dbReference type="Proteomes" id="UP001230649"/>
    </source>
</evidence>
<gene>
    <name evidence="1" type="ORF">QFC20_004429</name>
</gene>
<sequence length="459" mass="49983">MEPVTPKVTPDAQPGPANRPPSSMPAPPQDAADSSDSDDEGPSLETMKALGRQVQPHPPAPAKIVIPKRGEKDFEPLNETVTIQEKMLPKGKSPASVFPDSATTTPPTNTSTMELLPEEALYLLERGTMQIWCHPSAYSPSIKDAQEPGFTWDDDVQGFKGTVEMSVMEGFSRFIGHQGLSLERYQVFAPRFRRRETREPSPAEEQTLSVSRVVSRARTSVGTVVRSVLRSLGRPFRWLFGVFSGLVGRLFKRSGGEAGSLLGEATATGYGALYEKLRIIPSGHSHPSSISPPSTSEQSSMNETDDPFECLLENPYLPFFHVWKPATHWTRGKWDRGSAEGLKSLPRISGSASSKIFPVLPALPTPMVRPRGTAPSKPGSTPAPRPREESSVGQSILDFFHLGAWGKARPAPPLVNTFLALKQGDRSLIVAVVDGGNVGWTRLGRGGFEEHVMVPNEMM</sequence>
<organism evidence="1 2">
    <name type="scientific">Naganishia adeliensis</name>
    <dbReference type="NCBI Taxonomy" id="92952"/>
    <lineage>
        <taxon>Eukaryota</taxon>
        <taxon>Fungi</taxon>
        <taxon>Dikarya</taxon>
        <taxon>Basidiomycota</taxon>
        <taxon>Agaricomycotina</taxon>
        <taxon>Tremellomycetes</taxon>
        <taxon>Filobasidiales</taxon>
        <taxon>Filobasidiaceae</taxon>
        <taxon>Naganishia</taxon>
    </lineage>
</organism>
<name>A0ACC2W107_9TREE</name>
<evidence type="ECO:0000313" key="1">
    <source>
        <dbReference type="EMBL" id="KAJ9104989.1"/>
    </source>
</evidence>
<protein>
    <submittedName>
        <fullName evidence="1">Uncharacterized protein</fullName>
    </submittedName>
</protein>
<dbReference type="Proteomes" id="UP001230649">
    <property type="component" value="Unassembled WGS sequence"/>
</dbReference>